<keyword evidence="1" id="KW-1133">Transmembrane helix</keyword>
<dbReference type="Proteomes" id="UP000016930">
    <property type="component" value="Unassembled WGS sequence"/>
</dbReference>
<organism evidence="2 3">
    <name type="scientific">Ceriporiopsis subvermispora (strain B)</name>
    <name type="common">White-rot fungus</name>
    <name type="synonym">Gelatoporia subvermispora</name>
    <dbReference type="NCBI Taxonomy" id="914234"/>
    <lineage>
        <taxon>Eukaryota</taxon>
        <taxon>Fungi</taxon>
        <taxon>Dikarya</taxon>
        <taxon>Basidiomycota</taxon>
        <taxon>Agaricomycotina</taxon>
        <taxon>Agaricomycetes</taxon>
        <taxon>Polyporales</taxon>
        <taxon>Gelatoporiaceae</taxon>
        <taxon>Gelatoporia</taxon>
    </lineage>
</organism>
<accession>M2QIU6</accession>
<evidence type="ECO:0000313" key="2">
    <source>
        <dbReference type="EMBL" id="EMD32020.1"/>
    </source>
</evidence>
<keyword evidence="1" id="KW-0812">Transmembrane</keyword>
<dbReference type="OrthoDB" id="3266532at2759"/>
<evidence type="ECO:0000313" key="3">
    <source>
        <dbReference type="Proteomes" id="UP000016930"/>
    </source>
</evidence>
<protein>
    <submittedName>
        <fullName evidence="2">Uncharacterized protein</fullName>
    </submittedName>
</protein>
<dbReference type="EMBL" id="KB445813">
    <property type="protein sequence ID" value="EMD32020.1"/>
    <property type="molecule type" value="Genomic_DNA"/>
</dbReference>
<dbReference type="AlphaFoldDB" id="M2QIU6"/>
<keyword evidence="1" id="KW-0472">Membrane</keyword>
<name>M2QIU6_CERS8</name>
<gene>
    <name evidence="2" type="ORF">CERSUDRAFT_99725</name>
</gene>
<keyword evidence="3" id="KW-1185">Reference proteome</keyword>
<proteinExistence type="predicted"/>
<dbReference type="STRING" id="914234.M2QIU6"/>
<feature type="transmembrane region" description="Helical" evidence="1">
    <location>
        <begin position="58"/>
        <end position="83"/>
    </location>
</feature>
<evidence type="ECO:0000256" key="1">
    <source>
        <dbReference type="SAM" id="Phobius"/>
    </source>
</evidence>
<dbReference type="HOGENOM" id="CLU_986953_0_0_1"/>
<sequence length="282" mass="31545">MQEDYGAAGILDELVSANPVTDATGTYDNLGTLYLTILKNAFDIFRANAERIQNIQKVLIWIAVSVGVMDVNGLGLIGIPSWAIRDTVNRLRSVLIVDGDITPATEIRECHASFPQFLSDSARCTDPAFLVDPPSGHATIATSLLDLLARDDVDSLRDADGNMPRMWVYAGLRWDGHLGVARYTPELGRALRGFVETHLEDWLQKKDTWDSPWDMAPLVDFCADVRTWYKNNGPDDGLAAELDTIIDRRVEEIVAEAAQSPDKFRDRHLKQIKVWAEKGYTW</sequence>
<reference evidence="2 3" key="1">
    <citation type="journal article" date="2012" name="Proc. Natl. Acad. Sci. U.S.A.">
        <title>Comparative genomics of Ceriporiopsis subvermispora and Phanerochaete chrysosporium provide insight into selective ligninolysis.</title>
        <authorList>
            <person name="Fernandez-Fueyo E."/>
            <person name="Ruiz-Duenas F.J."/>
            <person name="Ferreira P."/>
            <person name="Floudas D."/>
            <person name="Hibbett D.S."/>
            <person name="Canessa P."/>
            <person name="Larrondo L.F."/>
            <person name="James T.Y."/>
            <person name="Seelenfreund D."/>
            <person name="Lobos S."/>
            <person name="Polanco R."/>
            <person name="Tello M."/>
            <person name="Honda Y."/>
            <person name="Watanabe T."/>
            <person name="Watanabe T."/>
            <person name="Ryu J.S."/>
            <person name="Kubicek C.P."/>
            <person name="Schmoll M."/>
            <person name="Gaskell J."/>
            <person name="Hammel K.E."/>
            <person name="St John F.J."/>
            <person name="Vanden Wymelenberg A."/>
            <person name="Sabat G."/>
            <person name="Splinter BonDurant S."/>
            <person name="Syed K."/>
            <person name="Yadav J.S."/>
            <person name="Doddapaneni H."/>
            <person name="Subramanian V."/>
            <person name="Lavin J.L."/>
            <person name="Oguiza J.A."/>
            <person name="Perez G."/>
            <person name="Pisabarro A.G."/>
            <person name="Ramirez L."/>
            <person name="Santoyo F."/>
            <person name="Master E."/>
            <person name="Coutinho P.M."/>
            <person name="Henrissat B."/>
            <person name="Lombard V."/>
            <person name="Magnuson J.K."/>
            <person name="Kuees U."/>
            <person name="Hori C."/>
            <person name="Igarashi K."/>
            <person name="Samejima M."/>
            <person name="Held B.W."/>
            <person name="Barry K.W."/>
            <person name="LaButti K.M."/>
            <person name="Lapidus A."/>
            <person name="Lindquist E.A."/>
            <person name="Lucas S.M."/>
            <person name="Riley R."/>
            <person name="Salamov A.A."/>
            <person name="Hoffmeister D."/>
            <person name="Schwenk D."/>
            <person name="Hadar Y."/>
            <person name="Yarden O."/>
            <person name="de Vries R.P."/>
            <person name="Wiebenga A."/>
            <person name="Stenlid J."/>
            <person name="Eastwood D."/>
            <person name="Grigoriev I.V."/>
            <person name="Berka R.M."/>
            <person name="Blanchette R.A."/>
            <person name="Kersten P."/>
            <person name="Martinez A.T."/>
            <person name="Vicuna R."/>
            <person name="Cullen D."/>
        </authorList>
    </citation>
    <scope>NUCLEOTIDE SEQUENCE [LARGE SCALE GENOMIC DNA]</scope>
    <source>
        <strain evidence="2 3">B</strain>
    </source>
</reference>